<dbReference type="Gene3D" id="2.30.110.10">
    <property type="entry name" value="Electron Transport, Fmn-binding Protein, Chain A"/>
    <property type="match status" value="2"/>
</dbReference>
<dbReference type="PANTHER" id="PTHR34071">
    <property type="entry name" value="5-NITROIMIDAZOLE ANTIBIOTICS RESISTANCE PROTEIN, NIMA-FAMILY-RELATED PROTEIN-RELATED"/>
    <property type="match status" value="1"/>
</dbReference>
<feature type="region of interest" description="Disordered" evidence="1">
    <location>
        <begin position="1"/>
        <end position="24"/>
    </location>
</feature>
<feature type="compositionally biased region" description="Basic and acidic residues" evidence="1">
    <location>
        <begin position="7"/>
        <end position="24"/>
    </location>
</feature>
<dbReference type="Pfam" id="PF12900">
    <property type="entry name" value="Pyridox_ox_2"/>
    <property type="match status" value="1"/>
</dbReference>
<accession>A0A6J6BRW6</accession>
<dbReference type="InterPro" id="IPR024747">
    <property type="entry name" value="Pyridox_Oxase-rel"/>
</dbReference>
<name>A0A6J6BRW6_9ZZZZ</name>
<dbReference type="EMBL" id="CAEZSR010000006">
    <property type="protein sequence ID" value="CAB4541464.1"/>
    <property type="molecule type" value="Genomic_DNA"/>
</dbReference>
<proteinExistence type="predicted"/>
<dbReference type="PANTHER" id="PTHR34071:SF2">
    <property type="entry name" value="FLAVIN-NUCLEOTIDE-BINDING PROTEIN"/>
    <property type="match status" value="1"/>
</dbReference>
<organism evidence="2">
    <name type="scientific">freshwater metagenome</name>
    <dbReference type="NCBI Taxonomy" id="449393"/>
    <lineage>
        <taxon>unclassified sequences</taxon>
        <taxon>metagenomes</taxon>
        <taxon>ecological metagenomes</taxon>
    </lineage>
</organism>
<protein>
    <submittedName>
        <fullName evidence="2">Unannotated protein</fullName>
    </submittedName>
</protein>
<dbReference type="InterPro" id="IPR012349">
    <property type="entry name" value="Split_barrel_FMN-bd"/>
</dbReference>
<evidence type="ECO:0000256" key="1">
    <source>
        <dbReference type="SAM" id="MobiDB-lite"/>
    </source>
</evidence>
<sequence>MTEQPDNLERTRLRREPQRGSHDPSLIRDIIDTALVCHLGLTDHDGHPLVIPTIHARVDDVLYVHGSAAGRTLRRLATGIDACCTITLLDGIVIALPIDDSSAKVRTGHPNHDPADLDSSVWAGTVPLQIVAGAPLPSPNVPAGVSVPSSVRTLTSLLPPTVI</sequence>
<dbReference type="AlphaFoldDB" id="A0A6J6BRW6"/>
<dbReference type="SUPFAM" id="SSF50475">
    <property type="entry name" value="FMN-binding split barrel"/>
    <property type="match status" value="1"/>
</dbReference>
<reference evidence="2" key="1">
    <citation type="submission" date="2020-05" db="EMBL/GenBank/DDBJ databases">
        <authorList>
            <person name="Chiriac C."/>
            <person name="Salcher M."/>
            <person name="Ghai R."/>
            <person name="Kavagutti S V."/>
        </authorList>
    </citation>
    <scope>NUCLEOTIDE SEQUENCE</scope>
</reference>
<evidence type="ECO:0000313" key="2">
    <source>
        <dbReference type="EMBL" id="CAB4541464.1"/>
    </source>
</evidence>
<gene>
    <name evidence="2" type="ORF">UFOPK1493_00342</name>
</gene>